<dbReference type="GO" id="GO:0003676">
    <property type="term" value="F:nucleic acid binding"/>
    <property type="evidence" value="ECO:0007669"/>
    <property type="project" value="InterPro"/>
</dbReference>
<dbReference type="Gene3D" id="4.10.60.10">
    <property type="entry name" value="Zinc finger, CCHC-type"/>
    <property type="match status" value="1"/>
</dbReference>
<proteinExistence type="predicted"/>
<dbReference type="InterPro" id="IPR008042">
    <property type="entry name" value="Retrotrans_Pao"/>
</dbReference>
<dbReference type="Proteomes" id="UP000054047">
    <property type="component" value="Unassembled WGS sequence"/>
</dbReference>
<dbReference type="SMART" id="SM00343">
    <property type="entry name" value="ZnF_C2HC"/>
    <property type="match status" value="2"/>
</dbReference>
<dbReference type="Pfam" id="PF03564">
    <property type="entry name" value="DUF1759"/>
    <property type="match status" value="1"/>
</dbReference>
<evidence type="ECO:0000259" key="2">
    <source>
        <dbReference type="PROSITE" id="PS50158"/>
    </source>
</evidence>
<dbReference type="InterPro" id="IPR005312">
    <property type="entry name" value="DUF1759"/>
</dbReference>
<dbReference type="InterPro" id="IPR001878">
    <property type="entry name" value="Znf_CCHC"/>
</dbReference>
<reference evidence="3 4" key="1">
    <citation type="submission" date="2013-12" db="EMBL/GenBank/DDBJ databases">
        <title>Draft genome of the parsitic nematode Ancylostoma duodenale.</title>
        <authorList>
            <person name="Mitreva M."/>
        </authorList>
    </citation>
    <scope>NUCLEOTIDE SEQUENCE [LARGE SCALE GENOMIC DNA]</scope>
    <source>
        <strain evidence="3 4">Zhejiang</strain>
    </source>
</reference>
<evidence type="ECO:0000256" key="1">
    <source>
        <dbReference type="PROSITE-ProRule" id="PRU00047"/>
    </source>
</evidence>
<dbReference type="SUPFAM" id="SSF56672">
    <property type="entry name" value="DNA/RNA polymerases"/>
    <property type="match status" value="1"/>
</dbReference>
<dbReference type="PROSITE" id="PS50158">
    <property type="entry name" value="ZF_CCHC"/>
    <property type="match status" value="1"/>
</dbReference>
<keyword evidence="4" id="KW-1185">Reference proteome</keyword>
<dbReference type="Pfam" id="PF05380">
    <property type="entry name" value="Peptidase_A17"/>
    <property type="match status" value="1"/>
</dbReference>
<evidence type="ECO:0000313" key="4">
    <source>
        <dbReference type="Proteomes" id="UP000054047"/>
    </source>
</evidence>
<feature type="domain" description="CCHC-type" evidence="2">
    <location>
        <begin position="338"/>
        <end position="355"/>
    </location>
</feature>
<keyword evidence="1" id="KW-0862">Zinc</keyword>
<protein>
    <submittedName>
        <fullName evidence="3">Zinc knuckle</fullName>
    </submittedName>
</protein>
<sequence length="738" mass="84600">MATSPQRIKASPFELDATAKLASDALNAFMAALDEIDELPEEQDKQANDYIDSSLSLIERARLMAIKLDAKNIGDREENDERGWTEMMRPKLPPIPIPIFTGKVQEYTNFWTLFESNVDRQPLTNLQKFNLLITVLRREPRELIKRYPITEANYTHTIQLLKEKCGDESKLIADLQSRLGMTEADSKSIYAQRRFLEQILPVVTQLEELGITVNGSYPTKKLLSKFSYTLQPQVLERCLLQNKKETDWIMRDVLSELDDLISTQEQISEMIDNILNKCDDRSRDSHITDRLKKFLMKNATTKPNPNACMFCESTLHKSADCIRILSIHQRRTYMQQHRKCLICGKEDHFVKDCTSKGCRLPSGLLLIPSKLGYLLTGKQHTFHRMERQPNEVNISMITKAHAFTESEDELSRWDRYWTMDSAGICEFTGTENAERAALSSITQSNAILMGTTFGCHIRTLTPLPDNRQIALKRLQGVVRTLKSSPQLLQDYENAFHTQLEKGIIEQIPNDQLGIGPIVHYIPHQAVVTPHKVHLNEMDKDATRLIWVRDMNLLVTEENIVTNRFTRVTFGLNVWPFLLAGTVTYHLHHVVENKELAKEIKDNLYVDNLILAARTPEDLAKKVVDSREFSQDMGMNLREFLANDVNLKDFIFQEACAKAAVQKVLGIEWNATGDCLSMHCTLPLTGQVTKRIVARQIAAVYDALGWLVPLLTQAKHFQQTLWKHKFEWDKILPASLQEQ</sequence>
<dbReference type="EMBL" id="KN727134">
    <property type="protein sequence ID" value="KIH66400.1"/>
    <property type="molecule type" value="Genomic_DNA"/>
</dbReference>
<dbReference type="PANTHER" id="PTHR47331">
    <property type="entry name" value="PHD-TYPE DOMAIN-CONTAINING PROTEIN"/>
    <property type="match status" value="1"/>
</dbReference>
<dbReference type="AlphaFoldDB" id="A0A0C2GY25"/>
<keyword evidence="1" id="KW-0863">Zinc-finger</keyword>
<gene>
    <name evidence="3" type="ORF">ANCDUO_03270</name>
</gene>
<dbReference type="OrthoDB" id="5984724at2759"/>
<name>A0A0C2GY25_9BILA</name>
<dbReference type="InterPro" id="IPR043502">
    <property type="entry name" value="DNA/RNA_pol_sf"/>
</dbReference>
<keyword evidence="1" id="KW-0479">Metal-binding</keyword>
<dbReference type="GO" id="GO:0008270">
    <property type="term" value="F:zinc ion binding"/>
    <property type="evidence" value="ECO:0007669"/>
    <property type="project" value="UniProtKB-KW"/>
</dbReference>
<organism evidence="3 4">
    <name type="scientific">Ancylostoma duodenale</name>
    <dbReference type="NCBI Taxonomy" id="51022"/>
    <lineage>
        <taxon>Eukaryota</taxon>
        <taxon>Metazoa</taxon>
        <taxon>Ecdysozoa</taxon>
        <taxon>Nematoda</taxon>
        <taxon>Chromadorea</taxon>
        <taxon>Rhabditida</taxon>
        <taxon>Rhabditina</taxon>
        <taxon>Rhabditomorpha</taxon>
        <taxon>Strongyloidea</taxon>
        <taxon>Ancylostomatidae</taxon>
        <taxon>Ancylostomatinae</taxon>
        <taxon>Ancylostoma</taxon>
    </lineage>
</organism>
<accession>A0A0C2GY25</accession>
<evidence type="ECO:0000313" key="3">
    <source>
        <dbReference type="EMBL" id="KIH66400.1"/>
    </source>
</evidence>